<sequence length="407" mass="44891">MSEVSEQIEFNLAHDGGNGYMKDRLNGQTTIFPSVLARFLPGMQNNIIKASDTKEVQNLLNNYLDDMDITVQSNGINSNGRYLVGKAGINSGAPLMTFNVSSVEGKSTSDISIISALSLVAYNAVKVYYEQYNNLPENLKVEVAKMATDLPIDETKNRSIRESYITRFTGNQHIVVINNFDNPITVNVTFKKAFLEAEGVVGERGLIMSPTNAGMLRDDNVFQPLIEDYQLDSFDGQDLMEAGNTIGVDIGDGTVDFSAMNGLASLPNMNDSLNTGIGNIAEEAINALHQAYPAIRRLNRQKFMEIANRGNDEESRTYHSFLDQQMIVLNQQIISKISTLYSRLDQQVGMIIISGGGAVALKPTLSASLKETMKQLDSFNKTKIFWVGPKYAQTLNLDGLEARILIM</sequence>
<gene>
    <name evidence="1" type="ORF">HMPREF9249_02392</name>
</gene>
<proteinExistence type="predicted"/>
<reference evidence="1 2" key="1">
    <citation type="submission" date="2012-07" db="EMBL/GenBank/DDBJ databases">
        <title>The Genome Sequence of Lactobacillus crispatus FB077-07.</title>
        <authorList>
            <consortium name="The Broad Institute Genome Sequencing Platform"/>
            <person name="Earl A."/>
            <person name="Ward D."/>
            <person name="Feldgarden M."/>
            <person name="Gevers D."/>
            <person name="Saerens B."/>
            <person name="Vaneechoutte M."/>
            <person name="Walker B."/>
            <person name="Young S.K."/>
            <person name="Zeng Q."/>
            <person name="Gargeya S."/>
            <person name="Fitzgerald M."/>
            <person name="Haas B."/>
            <person name="Abouelleil A."/>
            <person name="Alvarado L."/>
            <person name="Arachchi H.M."/>
            <person name="Berlin A.M."/>
            <person name="Chapman S.B."/>
            <person name="Goldberg J."/>
            <person name="Griggs A."/>
            <person name="Gujja S."/>
            <person name="Hansen M."/>
            <person name="Howarth C."/>
            <person name="Imamovic A."/>
            <person name="Larimer J."/>
            <person name="McCowen C."/>
            <person name="Montmayeur A."/>
            <person name="Murphy C."/>
            <person name="Neiman D."/>
            <person name="Pearson M."/>
            <person name="Priest M."/>
            <person name="Roberts A."/>
            <person name="Saif S."/>
            <person name="Shea T."/>
            <person name="Sisk P."/>
            <person name="Sykes S."/>
            <person name="Wortman J."/>
            <person name="Nusbaum C."/>
            <person name="Birren B."/>
        </authorList>
    </citation>
    <scope>NUCLEOTIDE SEQUENCE [LARGE SCALE GENOMIC DNA]</scope>
    <source>
        <strain evidence="1 2">FB077-07</strain>
    </source>
</reference>
<dbReference type="Proteomes" id="UP000004722">
    <property type="component" value="Unassembled WGS sequence"/>
</dbReference>
<protein>
    <recommendedName>
        <fullName evidence="3">Actin-like protein N-terminal domain-containing protein</fullName>
    </recommendedName>
</protein>
<dbReference type="PATRIC" id="fig|883092.3.peg.2376"/>
<dbReference type="EMBL" id="AGZG01000115">
    <property type="protein sequence ID" value="EKB62169.1"/>
    <property type="molecule type" value="Genomic_DNA"/>
</dbReference>
<name>K1N1E5_9LACO</name>
<dbReference type="Gene3D" id="3.30.420.40">
    <property type="match status" value="2"/>
</dbReference>
<dbReference type="OrthoDB" id="2906454at2"/>
<dbReference type="RefSeq" id="WP_005729878.1">
    <property type="nucleotide sequence ID" value="NZ_JH932275.1"/>
</dbReference>
<dbReference type="SUPFAM" id="SSF53067">
    <property type="entry name" value="Actin-like ATPase domain"/>
    <property type="match status" value="1"/>
</dbReference>
<accession>K1N1E5</accession>
<organism evidence="1 2">
    <name type="scientific">Lactobacillus crispatus FB077-07</name>
    <dbReference type="NCBI Taxonomy" id="883092"/>
    <lineage>
        <taxon>Bacteria</taxon>
        <taxon>Bacillati</taxon>
        <taxon>Bacillota</taxon>
        <taxon>Bacilli</taxon>
        <taxon>Lactobacillales</taxon>
        <taxon>Lactobacillaceae</taxon>
        <taxon>Lactobacillus</taxon>
    </lineage>
</organism>
<evidence type="ECO:0000313" key="1">
    <source>
        <dbReference type="EMBL" id="EKB62169.1"/>
    </source>
</evidence>
<dbReference type="AlphaFoldDB" id="K1N1E5"/>
<comment type="caution">
    <text evidence="1">The sequence shown here is derived from an EMBL/GenBank/DDBJ whole genome shotgun (WGS) entry which is preliminary data.</text>
</comment>
<evidence type="ECO:0008006" key="3">
    <source>
        <dbReference type="Google" id="ProtNLM"/>
    </source>
</evidence>
<dbReference type="CDD" id="cd24023">
    <property type="entry name" value="ASKHA_NBD_ParM_Alp7A-like"/>
    <property type="match status" value="1"/>
</dbReference>
<dbReference type="InterPro" id="IPR043129">
    <property type="entry name" value="ATPase_NBD"/>
</dbReference>
<evidence type="ECO:0000313" key="2">
    <source>
        <dbReference type="Proteomes" id="UP000004722"/>
    </source>
</evidence>
<dbReference type="HOGENOM" id="CLU_053699_1_0_9"/>